<dbReference type="AlphaFoldDB" id="A0A849VT80"/>
<dbReference type="EMBL" id="JABUMX010000004">
    <property type="protein sequence ID" value="NTS33131.1"/>
    <property type="molecule type" value="Genomic_DNA"/>
</dbReference>
<evidence type="ECO:0000259" key="3">
    <source>
        <dbReference type="PROSITE" id="PS50405"/>
    </source>
</evidence>
<keyword evidence="4" id="KW-0413">Isomerase</keyword>
<dbReference type="InterPro" id="IPR034333">
    <property type="entry name" value="GST_Zeta_N"/>
</dbReference>
<keyword evidence="5" id="KW-1185">Reference proteome</keyword>
<dbReference type="SUPFAM" id="SSF47616">
    <property type="entry name" value="GST C-terminal domain-like"/>
    <property type="match status" value="1"/>
</dbReference>
<dbReference type="InterPro" id="IPR036282">
    <property type="entry name" value="Glutathione-S-Trfase_C_sf"/>
</dbReference>
<dbReference type="PROSITE" id="PS50404">
    <property type="entry name" value="GST_NTER"/>
    <property type="match status" value="1"/>
</dbReference>
<dbReference type="GO" id="GO:0006749">
    <property type="term" value="P:glutathione metabolic process"/>
    <property type="evidence" value="ECO:0007669"/>
    <property type="project" value="TreeGrafter"/>
</dbReference>
<evidence type="ECO:0000256" key="1">
    <source>
        <dbReference type="ARBA" id="ARBA00010007"/>
    </source>
</evidence>
<dbReference type="CDD" id="cd03191">
    <property type="entry name" value="GST_C_Zeta"/>
    <property type="match status" value="1"/>
</dbReference>
<dbReference type="RefSeq" id="WP_113281384.1">
    <property type="nucleotide sequence ID" value="NZ_JABUMX010000004.1"/>
</dbReference>
<protein>
    <submittedName>
        <fullName evidence="4">Maleylacetoacetate isomerase</fullName>
        <ecNumber evidence="4">5.2.1.2</ecNumber>
    </submittedName>
</protein>
<dbReference type="InterPro" id="IPR036249">
    <property type="entry name" value="Thioredoxin-like_sf"/>
</dbReference>
<comment type="caution">
    <text evidence="4">The sequence shown here is derived from an EMBL/GenBank/DDBJ whole genome shotgun (WGS) entry which is preliminary data.</text>
</comment>
<name>A0A849VT80_9HYPH</name>
<proteinExistence type="inferred from homology"/>
<dbReference type="GO" id="GO:0005737">
    <property type="term" value="C:cytoplasm"/>
    <property type="evidence" value="ECO:0007669"/>
    <property type="project" value="InterPro"/>
</dbReference>
<dbReference type="InterPro" id="IPR004045">
    <property type="entry name" value="Glutathione_S-Trfase_N"/>
</dbReference>
<dbReference type="Proteomes" id="UP000550508">
    <property type="component" value="Unassembled WGS sequence"/>
</dbReference>
<dbReference type="InterPro" id="IPR034330">
    <property type="entry name" value="GST_Zeta_C"/>
</dbReference>
<dbReference type="SUPFAM" id="SSF52833">
    <property type="entry name" value="Thioredoxin-like"/>
    <property type="match status" value="1"/>
</dbReference>
<evidence type="ECO:0000313" key="5">
    <source>
        <dbReference type="Proteomes" id="UP000550508"/>
    </source>
</evidence>
<dbReference type="SFLD" id="SFLDS00019">
    <property type="entry name" value="Glutathione_Transferase_(cytos"/>
    <property type="match status" value="1"/>
</dbReference>
<dbReference type="Gene3D" id="1.20.1050.10">
    <property type="match status" value="1"/>
</dbReference>
<dbReference type="SFLD" id="SFLDG00358">
    <property type="entry name" value="Main_(cytGST)"/>
    <property type="match status" value="1"/>
</dbReference>
<dbReference type="EC" id="5.2.1.2" evidence="4"/>
<dbReference type="CDD" id="cd03042">
    <property type="entry name" value="GST_N_Zeta"/>
    <property type="match status" value="1"/>
</dbReference>
<evidence type="ECO:0000259" key="2">
    <source>
        <dbReference type="PROSITE" id="PS50404"/>
    </source>
</evidence>
<dbReference type="InterPro" id="IPR040079">
    <property type="entry name" value="Glutathione_S-Trfase"/>
</dbReference>
<evidence type="ECO:0000313" key="4">
    <source>
        <dbReference type="EMBL" id="NTS33131.1"/>
    </source>
</evidence>
<dbReference type="GO" id="GO:0006559">
    <property type="term" value="P:L-phenylalanine catabolic process"/>
    <property type="evidence" value="ECO:0007669"/>
    <property type="project" value="TreeGrafter"/>
</dbReference>
<dbReference type="PROSITE" id="PS50405">
    <property type="entry name" value="GST_CTER"/>
    <property type="match status" value="1"/>
</dbReference>
<dbReference type="NCBIfam" id="TIGR01262">
    <property type="entry name" value="maiA"/>
    <property type="match status" value="1"/>
</dbReference>
<dbReference type="GO" id="GO:0016034">
    <property type="term" value="F:maleylacetoacetate isomerase activity"/>
    <property type="evidence" value="ECO:0007669"/>
    <property type="project" value="UniProtKB-EC"/>
</dbReference>
<dbReference type="PANTHER" id="PTHR42673">
    <property type="entry name" value="MALEYLACETOACETATE ISOMERASE"/>
    <property type="match status" value="1"/>
</dbReference>
<feature type="domain" description="GST C-terminal" evidence="3">
    <location>
        <begin position="89"/>
        <end position="217"/>
    </location>
</feature>
<gene>
    <name evidence="4" type="primary">maiA</name>
    <name evidence="4" type="ORF">HQ945_17865</name>
</gene>
<accession>A0A849VT80</accession>
<dbReference type="InterPro" id="IPR010987">
    <property type="entry name" value="Glutathione-S-Trfase_C-like"/>
</dbReference>
<comment type="similarity">
    <text evidence="1">Belongs to the GST superfamily. Zeta family.</text>
</comment>
<organism evidence="4 5">
    <name type="scientific">Phyllobacterium pellucidum</name>
    <dbReference type="NCBI Taxonomy" id="2740464"/>
    <lineage>
        <taxon>Bacteria</taxon>
        <taxon>Pseudomonadati</taxon>
        <taxon>Pseudomonadota</taxon>
        <taxon>Alphaproteobacteria</taxon>
        <taxon>Hyphomicrobiales</taxon>
        <taxon>Phyllobacteriaceae</taxon>
        <taxon>Phyllobacterium</taxon>
    </lineage>
</organism>
<dbReference type="PANTHER" id="PTHR42673:SF4">
    <property type="entry name" value="MALEYLACETOACETATE ISOMERASE"/>
    <property type="match status" value="1"/>
</dbReference>
<dbReference type="Pfam" id="PF02798">
    <property type="entry name" value="GST_N"/>
    <property type="match status" value="1"/>
</dbReference>
<feature type="domain" description="GST N-terminal" evidence="2">
    <location>
        <begin position="3"/>
        <end position="84"/>
    </location>
</feature>
<reference evidence="4 5" key="1">
    <citation type="submission" date="2020-05" db="EMBL/GenBank/DDBJ databases">
        <authorList>
            <person name="Kim M.K."/>
        </authorList>
    </citation>
    <scope>NUCLEOTIDE SEQUENCE [LARGE SCALE GENOMIC DNA]</scope>
    <source>
        <strain evidence="4 5">BT25</strain>
    </source>
</reference>
<dbReference type="Gene3D" id="3.40.30.10">
    <property type="entry name" value="Glutaredoxin"/>
    <property type="match status" value="1"/>
</dbReference>
<dbReference type="GO" id="GO:0004364">
    <property type="term" value="F:glutathione transferase activity"/>
    <property type="evidence" value="ECO:0007669"/>
    <property type="project" value="TreeGrafter"/>
</dbReference>
<dbReference type="InterPro" id="IPR005955">
    <property type="entry name" value="GST_Zeta"/>
</dbReference>
<sequence>MSAKAILYDYWRSSASYRVRIALNMLGREYDRVPVDLLSQEHKGIDHLCRNPQGLVPTLAIDGHMMTQSLAIIEYLNESHPEARFLPDDPLGRQRVRALSYAIAMEIHPVCNLGVASHVMQLAGGDEAARRNWMHKFISEGLGAFETMLDHPETGHFCHGDTPSMADFCLVPQVFNARRWGAKIERLERVNAIAARCDAIGAFAAAHPDRLRPGSPR</sequence>